<evidence type="ECO:0000313" key="1">
    <source>
        <dbReference type="EMBL" id="EDM02913.1"/>
    </source>
</evidence>
<accession>A6HA58</accession>
<evidence type="ECO:0000313" key="3">
    <source>
        <dbReference type="Proteomes" id="UP000234681"/>
    </source>
</evidence>
<reference evidence="1" key="1">
    <citation type="journal article" date="2005" name="Genome Res.">
        <title>Gene and alternative splicing annotation with AIR.</title>
        <authorList>
            <person name="Florea L."/>
            <person name="Di Francesco V."/>
            <person name="Miller J."/>
            <person name="Turner R."/>
            <person name="Yao A."/>
            <person name="Harris M."/>
            <person name="Walenz B."/>
            <person name="Mobarry C."/>
            <person name="Merkulov G.V."/>
            <person name="Charlab R."/>
            <person name="Dew I."/>
            <person name="Deng Z."/>
            <person name="Istrail S."/>
            <person name="Li P."/>
            <person name="Sutton G."/>
        </authorList>
    </citation>
    <scope>NUCLEOTIDE SEQUENCE</scope>
    <source>
        <strain evidence="1">BN</strain>
    </source>
</reference>
<gene>
    <name evidence="1" type="ORF">rCG_62222</name>
    <name evidence="2" type="ORF">rCG_62223</name>
</gene>
<organism evidence="1 3">
    <name type="scientific">Rattus norvegicus</name>
    <name type="common">Rat</name>
    <dbReference type="NCBI Taxonomy" id="10116"/>
    <lineage>
        <taxon>Eukaryota</taxon>
        <taxon>Metazoa</taxon>
        <taxon>Chordata</taxon>
        <taxon>Craniata</taxon>
        <taxon>Vertebrata</taxon>
        <taxon>Euteleostomi</taxon>
        <taxon>Mammalia</taxon>
        <taxon>Eutheria</taxon>
        <taxon>Euarchontoglires</taxon>
        <taxon>Glires</taxon>
        <taxon>Rodentia</taxon>
        <taxon>Myomorpha</taxon>
        <taxon>Muroidea</taxon>
        <taxon>Muridae</taxon>
        <taxon>Murinae</taxon>
        <taxon>Rattus</taxon>
    </lineage>
</organism>
<sequence length="68" mass="7577">MSSTEPPVLLPHLAVPPAVGDLTPGTFFPIKVLGQTGTDWYTVWYAEDISTPCQFSSRLHRPERTESF</sequence>
<dbReference type="EMBL" id="CH473947">
    <property type="protein sequence ID" value="EDM02913.1"/>
    <property type="molecule type" value="Genomic_DNA"/>
</dbReference>
<reference evidence="3" key="3">
    <citation type="submission" date="2005-09" db="EMBL/GenBank/DDBJ databases">
        <authorList>
            <person name="Mural R.J."/>
            <person name="Li P.W."/>
            <person name="Adams M.D."/>
            <person name="Amanatides P.G."/>
            <person name="Baden-Tillson H."/>
            <person name="Barnstead M."/>
            <person name="Chin S.H."/>
            <person name="Dew I."/>
            <person name="Evans C.A."/>
            <person name="Ferriera S."/>
            <person name="Flanigan M."/>
            <person name="Fosler C."/>
            <person name="Glodek A."/>
            <person name="Gu Z."/>
            <person name="Holt R.A."/>
            <person name="Jennings D."/>
            <person name="Kraft C.L."/>
            <person name="Lu F."/>
            <person name="Nguyen T."/>
            <person name="Nusskern D.R."/>
            <person name="Pfannkoch C.M."/>
            <person name="Sitter C."/>
            <person name="Sutton G.G."/>
            <person name="Venter J.C."/>
            <person name="Wang Z."/>
            <person name="Woodage T."/>
            <person name="Zheng X.H."/>
            <person name="Zhong F."/>
        </authorList>
    </citation>
    <scope>NUCLEOTIDE SEQUENCE [LARGE SCALE GENOMIC DNA]</scope>
    <source>
        <strain evidence="2">BN</strain>
        <strain evidence="3">BN, Sprague-Dawley</strain>
    </source>
</reference>
<proteinExistence type="predicted"/>
<dbReference type="EMBL" id="CH473947">
    <property type="protein sequence ID" value="EDM02914.1"/>
    <property type="molecule type" value="Genomic_DNA"/>
</dbReference>
<dbReference type="Proteomes" id="UP000234681">
    <property type="component" value="Chromosome 6"/>
</dbReference>
<dbReference type="AlphaFoldDB" id="A6HA58"/>
<reference evidence="1" key="2">
    <citation type="submission" date="2005-07" db="EMBL/GenBank/DDBJ databases">
        <authorList>
            <person name="Mural R.J."/>
            <person name="Li P.W."/>
            <person name="Adams M.D."/>
            <person name="Amanatides P.G."/>
            <person name="Baden-Tillson H."/>
            <person name="Barnstead M."/>
            <person name="Chin S.H."/>
            <person name="Dew I."/>
            <person name="Evans C.A."/>
            <person name="Ferriera S."/>
            <person name="Flanigan M."/>
            <person name="Fosler C."/>
            <person name="Glodek A."/>
            <person name="Gu Z."/>
            <person name="Holt R.A."/>
            <person name="Jennings D."/>
            <person name="Kraft C.L."/>
            <person name="Lu F."/>
            <person name="Nguyen T."/>
            <person name="Nusskern D.R."/>
            <person name="Pfannkoch C.M."/>
            <person name="Sitter C."/>
            <person name="Sutton G.G."/>
            <person name="Venter J.C."/>
            <person name="Wang Z."/>
            <person name="Woodage T."/>
            <person name="Zheng X.H."/>
            <person name="Zhong F."/>
        </authorList>
    </citation>
    <scope>NUCLEOTIDE SEQUENCE</scope>
    <source>
        <strain evidence="1">BN</strain>
        <strain evidence="3">BN, Sprague-Dawley</strain>
    </source>
</reference>
<evidence type="ECO:0000313" key="2">
    <source>
        <dbReference type="EMBL" id="EDM02914.1"/>
    </source>
</evidence>
<name>A6HA58_RAT</name>
<protein>
    <submittedName>
        <fullName evidence="1">RCG62222</fullName>
    </submittedName>
    <submittedName>
        <fullName evidence="2">RCG62223</fullName>
    </submittedName>
</protein>